<keyword evidence="3" id="KW-0378">Hydrolase</keyword>
<feature type="domain" description="Prohead serine protease" evidence="4">
    <location>
        <begin position="13"/>
        <end position="145"/>
    </location>
</feature>
<organism evidence="5 6">
    <name type="scientific">Emcibacter nanhaiensis</name>
    <dbReference type="NCBI Taxonomy" id="1505037"/>
    <lineage>
        <taxon>Bacteria</taxon>
        <taxon>Pseudomonadati</taxon>
        <taxon>Pseudomonadota</taxon>
        <taxon>Alphaproteobacteria</taxon>
        <taxon>Emcibacterales</taxon>
        <taxon>Emcibacteraceae</taxon>
        <taxon>Emcibacter</taxon>
    </lineage>
</organism>
<evidence type="ECO:0000313" key="6">
    <source>
        <dbReference type="Proteomes" id="UP000319148"/>
    </source>
</evidence>
<evidence type="ECO:0000259" key="4">
    <source>
        <dbReference type="Pfam" id="PF04586"/>
    </source>
</evidence>
<evidence type="ECO:0000256" key="2">
    <source>
        <dbReference type="ARBA" id="ARBA00022670"/>
    </source>
</evidence>
<keyword evidence="2 5" id="KW-0645">Protease</keyword>
<dbReference type="RefSeq" id="WP_139942069.1">
    <property type="nucleotide sequence ID" value="NZ_JBHSYP010000005.1"/>
</dbReference>
<dbReference type="SUPFAM" id="SSF50789">
    <property type="entry name" value="Herpes virus serine proteinase, assemblin"/>
    <property type="match status" value="1"/>
</dbReference>
<comment type="caution">
    <text evidence="5">The sequence shown here is derived from an EMBL/GenBank/DDBJ whole genome shotgun (WGS) entry which is preliminary data.</text>
</comment>
<dbReference type="GO" id="GO:0008233">
    <property type="term" value="F:peptidase activity"/>
    <property type="evidence" value="ECO:0007669"/>
    <property type="project" value="UniProtKB-KW"/>
</dbReference>
<evidence type="ECO:0000256" key="3">
    <source>
        <dbReference type="ARBA" id="ARBA00022801"/>
    </source>
</evidence>
<keyword evidence="1" id="KW-1188">Viral release from host cell</keyword>
<protein>
    <submittedName>
        <fullName evidence="5">HK97 family phage prohead protease</fullName>
    </submittedName>
</protein>
<dbReference type="Pfam" id="PF04586">
    <property type="entry name" value="Peptidase_S78"/>
    <property type="match status" value="1"/>
</dbReference>
<dbReference type="AlphaFoldDB" id="A0A501PBK2"/>
<keyword evidence="6" id="KW-1185">Reference proteome</keyword>
<reference evidence="6" key="1">
    <citation type="submission" date="2019-06" db="EMBL/GenBank/DDBJ databases">
        <title>The complete genome of Emcibacter congregatus ZYLT.</title>
        <authorList>
            <person name="Zhao Z."/>
        </authorList>
    </citation>
    <scope>NUCLEOTIDE SEQUENCE [LARGE SCALE GENOMIC DNA]</scope>
    <source>
        <strain evidence="6">MCCC 1A06723</strain>
    </source>
</reference>
<sequence length="180" mass="20021">MTDFLTDDRPATTDGRFEGYASVFNVVDNGNDLVVPGAFRRSLQDRGARGIKLLWQHDPREPVGVIEEAFEDHYGLFVRARLLTNIRRAEEAHGLVRSGALDGLSIGFHTQKADRRVDGSRILREVDLWEVSLVTFPMNDKARILSLKGEERPTSGGPSAAQAGLLAAMHHLSKLMTQER</sequence>
<evidence type="ECO:0000313" key="5">
    <source>
        <dbReference type="EMBL" id="TPD57753.1"/>
    </source>
</evidence>
<dbReference type="Proteomes" id="UP000319148">
    <property type="component" value="Unassembled WGS sequence"/>
</dbReference>
<accession>A0A501PBK2</accession>
<gene>
    <name evidence="5" type="ORF">FIV46_16760</name>
</gene>
<evidence type="ECO:0000256" key="1">
    <source>
        <dbReference type="ARBA" id="ARBA00022612"/>
    </source>
</evidence>
<dbReference type="GO" id="GO:0006508">
    <property type="term" value="P:proteolysis"/>
    <property type="evidence" value="ECO:0007669"/>
    <property type="project" value="UniProtKB-KW"/>
</dbReference>
<name>A0A501PBK2_9PROT</name>
<dbReference type="EMBL" id="VFIY01000018">
    <property type="protein sequence ID" value="TPD57753.1"/>
    <property type="molecule type" value="Genomic_DNA"/>
</dbReference>
<dbReference type="InterPro" id="IPR006433">
    <property type="entry name" value="Prohead_protease"/>
</dbReference>
<proteinExistence type="predicted"/>
<dbReference type="InterPro" id="IPR054613">
    <property type="entry name" value="Peptidase_S78_dom"/>
</dbReference>
<dbReference type="OrthoDB" id="9804926at2"/>
<dbReference type="NCBIfam" id="TIGR01543">
    <property type="entry name" value="proheadase_HK97"/>
    <property type="match status" value="1"/>
</dbReference>